<dbReference type="InterPro" id="IPR032675">
    <property type="entry name" value="LRR_dom_sf"/>
</dbReference>
<comment type="subcellular location">
    <subcellularLocation>
        <location evidence="1">Cytoplasm</location>
        <location evidence="1">Cytoskeleton</location>
        <location evidence="1">Cilium axoneme</location>
    </subcellularLocation>
</comment>
<dbReference type="PANTHER" id="PTHR13318:SF95">
    <property type="entry name" value="F-BOX PROTEIN YLR352W"/>
    <property type="match status" value="1"/>
</dbReference>
<protein>
    <submittedName>
        <fullName evidence="3">G2189 protein</fullName>
    </submittedName>
</protein>
<dbReference type="Pfam" id="PF25372">
    <property type="entry name" value="DUF7885"/>
    <property type="match status" value="1"/>
</dbReference>
<dbReference type="InterPro" id="IPR036047">
    <property type="entry name" value="F-box-like_dom_sf"/>
</dbReference>
<feature type="domain" description="F-box/LRR-repeat protein 15-like leucin rich repeat" evidence="2">
    <location>
        <begin position="124"/>
        <end position="294"/>
    </location>
</feature>
<dbReference type="EMBL" id="CAXHTA020000003">
    <property type="protein sequence ID" value="CAL5220213.1"/>
    <property type="molecule type" value="Genomic_DNA"/>
</dbReference>
<dbReference type="SUPFAM" id="SSF52047">
    <property type="entry name" value="RNI-like"/>
    <property type="match status" value="1"/>
</dbReference>
<accession>A0ABP1FPZ6</accession>
<evidence type="ECO:0000313" key="4">
    <source>
        <dbReference type="Proteomes" id="UP001497392"/>
    </source>
</evidence>
<dbReference type="InterPro" id="IPR057207">
    <property type="entry name" value="FBXL15_LRR"/>
</dbReference>
<evidence type="ECO:0000256" key="1">
    <source>
        <dbReference type="ARBA" id="ARBA00004430"/>
    </source>
</evidence>
<dbReference type="PANTHER" id="PTHR13318">
    <property type="entry name" value="PARTNER OF PAIRED, ISOFORM B-RELATED"/>
    <property type="match status" value="1"/>
</dbReference>
<dbReference type="Gene3D" id="3.80.10.10">
    <property type="entry name" value="Ribonuclease Inhibitor"/>
    <property type="match status" value="2"/>
</dbReference>
<dbReference type="InterPro" id="IPR006553">
    <property type="entry name" value="Leu-rich_rpt_Cys-con_subtyp"/>
</dbReference>
<comment type="caution">
    <text evidence="3">The sequence shown here is derived from an EMBL/GenBank/DDBJ whole genome shotgun (WGS) entry which is preliminary data.</text>
</comment>
<evidence type="ECO:0000259" key="2">
    <source>
        <dbReference type="Pfam" id="PF25372"/>
    </source>
</evidence>
<dbReference type="SMART" id="SM00367">
    <property type="entry name" value="LRR_CC"/>
    <property type="match status" value="7"/>
</dbReference>
<name>A0ABP1FPZ6_9CHLO</name>
<proteinExistence type="predicted"/>
<sequence length="318" mass="34765">MSLKERSRAATVCKEWHRILEHPSLWVELDLSNWQTGIEPVFEALKGTPAAKEALKRVNLEFTVGIEDKHLNILSQYPLTAANLNGCQKLTDAGIARFITACPTLEVLSLYWNLNVGMQTTAALGKSCSQLTSLNLSGCKSITDTSMQQVVAACTQLQCLDLTRCVKLGDAAYAAVAEHCRELQELRLYASMPSDRAIRALSALRHLRLLDICGAHQASDEGIAAVAQGCSLQHVNLTWCIQLTDAAVVALAEGCPDLELLSLHGIRGITDVGIDALRRRNSSLLHTLDITGCTGVTRYPRTELAKAFPNVHCLLWHK</sequence>
<reference evidence="3 4" key="1">
    <citation type="submission" date="2024-06" db="EMBL/GenBank/DDBJ databases">
        <authorList>
            <person name="Kraege A."/>
            <person name="Thomma B."/>
        </authorList>
    </citation>
    <scope>NUCLEOTIDE SEQUENCE [LARGE SCALE GENOMIC DNA]</scope>
</reference>
<evidence type="ECO:0000313" key="3">
    <source>
        <dbReference type="EMBL" id="CAL5220213.1"/>
    </source>
</evidence>
<dbReference type="Proteomes" id="UP001497392">
    <property type="component" value="Unassembled WGS sequence"/>
</dbReference>
<organism evidence="3 4">
    <name type="scientific">Coccomyxa viridis</name>
    <dbReference type="NCBI Taxonomy" id="1274662"/>
    <lineage>
        <taxon>Eukaryota</taxon>
        <taxon>Viridiplantae</taxon>
        <taxon>Chlorophyta</taxon>
        <taxon>core chlorophytes</taxon>
        <taxon>Trebouxiophyceae</taxon>
        <taxon>Trebouxiophyceae incertae sedis</taxon>
        <taxon>Coccomyxaceae</taxon>
        <taxon>Coccomyxa</taxon>
    </lineage>
</organism>
<keyword evidence="4" id="KW-1185">Reference proteome</keyword>
<gene>
    <name evidence="3" type="primary">g2189</name>
    <name evidence="3" type="ORF">VP750_LOCUS1872</name>
</gene>
<dbReference type="SUPFAM" id="SSF81383">
    <property type="entry name" value="F-box domain"/>
    <property type="match status" value="1"/>
</dbReference>